<dbReference type="PANTHER" id="PTHR42915">
    <property type="entry name" value="HYPOTHETICAL 460 KDA PROTEIN IN FEUA-SIGW INTERGENIC REGION [PRECURSOR]"/>
    <property type="match status" value="1"/>
</dbReference>
<comment type="caution">
    <text evidence="4">The sequence shown here is derived from an EMBL/GenBank/DDBJ whole genome shotgun (WGS) entry which is preliminary data.</text>
</comment>
<dbReference type="Gene3D" id="3.90.1150.140">
    <property type="match status" value="1"/>
</dbReference>
<dbReference type="Pfam" id="PF07075">
    <property type="entry name" value="NamZ_N"/>
    <property type="match status" value="1"/>
</dbReference>
<evidence type="ECO:0000256" key="1">
    <source>
        <dbReference type="SAM" id="SignalP"/>
    </source>
</evidence>
<keyword evidence="1" id="KW-0732">Signal</keyword>
<dbReference type="InterPro" id="IPR048503">
    <property type="entry name" value="NamZ_C"/>
</dbReference>
<dbReference type="Proteomes" id="UP000559010">
    <property type="component" value="Unassembled WGS sequence"/>
</dbReference>
<evidence type="ECO:0000313" key="5">
    <source>
        <dbReference type="Proteomes" id="UP000559010"/>
    </source>
</evidence>
<dbReference type="Pfam" id="PF20732">
    <property type="entry name" value="NamZ_C"/>
    <property type="match status" value="1"/>
</dbReference>
<protein>
    <submittedName>
        <fullName evidence="4">DUF1343 domain-containing protein</fullName>
    </submittedName>
</protein>
<dbReference type="EMBL" id="JABBNU010000011">
    <property type="protein sequence ID" value="NMM50226.1"/>
    <property type="molecule type" value="Genomic_DNA"/>
</dbReference>
<dbReference type="InterPro" id="IPR008302">
    <property type="entry name" value="NamZ"/>
</dbReference>
<sequence length="389" mass="43669">MFLLRNIIFSAILFCVFSCTVNSQEKFQTGAERTTEYFPLLKNKSVGLVVNASSLIGSTHLIDTLLASGIKVKKIFAPEHGLRGTADAGEIVKDGKDLKSGLPVFSLYGKNKKPSQDLLKDLDVIIFDIQDVGVRFYTYISTMHYIMEACAEANIPLMILDRPNPNGHYVDGPVLDPKFKSFVGMHPIPVVHGLTVAELARMINGEGWLNNSDQCALQIIQMSGYNHKMKYSLPVKPSPNLPNSISIAWYPTLCLFEPTMISIGRGTYEPFQIYGAPVKDFGPFTFTPVSIDGMSKYPKHENAECYGYDLRSEALPTEINISLIINAYNKYPDKNSFFTSEDFFIKLSGTDLLLNQIKTGQSAEQIKESWKNDLDSYKIMRSRYLLYKD</sequence>
<dbReference type="AlphaFoldDB" id="A0A848J3A4"/>
<dbReference type="GO" id="GO:0033922">
    <property type="term" value="F:peptidoglycan beta-N-acetylmuramidase activity"/>
    <property type="evidence" value="ECO:0007669"/>
    <property type="project" value="InterPro"/>
</dbReference>
<feature type="signal peptide" evidence="1">
    <location>
        <begin position="1"/>
        <end position="23"/>
    </location>
</feature>
<dbReference type="InterPro" id="IPR048502">
    <property type="entry name" value="NamZ_N"/>
</dbReference>
<evidence type="ECO:0000313" key="4">
    <source>
        <dbReference type="EMBL" id="NMM50226.1"/>
    </source>
</evidence>
<keyword evidence="5" id="KW-1185">Reference proteome</keyword>
<accession>A0A848J3A4</accession>
<name>A0A848J3A4_9BACT</name>
<dbReference type="PIRSF" id="PIRSF016719">
    <property type="entry name" value="UCP016719"/>
    <property type="match status" value="1"/>
</dbReference>
<dbReference type="Gene3D" id="3.40.50.12170">
    <property type="entry name" value="Uncharacterised protein PF07075, DUF1343"/>
    <property type="match status" value="1"/>
</dbReference>
<feature type="chain" id="PRO_5032622603" evidence="1">
    <location>
        <begin position="24"/>
        <end position="389"/>
    </location>
</feature>
<organism evidence="4 5">
    <name type="scientific">Marinigracilibium pacificum</name>
    <dbReference type="NCBI Taxonomy" id="2729599"/>
    <lineage>
        <taxon>Bacteria</taxon>
        <taxon>Pseudomonadati</taxon>
        <taxon>Bacteroidota</taxon>
        <taxon>Cytophagia</taxon>
        <taxon>Cytophagales</taxon>
        <taxon>Flammeovirgaceae</taxon>
        <taxon>Marinigracilibium</taxon>
    </lineage>
</organism>
<dbReference type="PANTHER" id="PTHR42915:SF1">
    <property type="entry name" value="PEPTIDOGLYCAN BETA-N-ACETYLMURAMIDASE NAMZ"/>
    <property type="match status" value="1"/>
</dbReference>
<evidence type="ECO:0000259" key="3">
    <source>
        <dbReference type="Pfam" id="PF20732"/>
    </source>
</evidence>
<reference evidence="4 5" key="1">
    <citation type="submission" date="2020-04" db="EMBL/GenBank/DDBJ databases">
        <title>Flammeovirgaceae bacterium KN852 isolated from deep sea.</title>
        <authorList>
            <person name="Zhang D.-C."/>
        </authorList>
    </citation>
    <scope>NUCLEOTIDE SEQUENCE [LARGE SCALE GENOMIC DNA]</scope>
    <source>
        <strain evidence="4 5">KN852</strain>
    </source>
</reference>
<feature type="domain" description="Peptidoglycan beta-N-acetylmuramidase NamZ N-terminal" evidence="2">
    <location>
        <begin position="46"/>
        <end position="243"/>
    </location>
</feature>
<evidence type="ECO:0000259" key="2">
    <source>
        <dbReference type="Pfam" id="PF07075"/>
    </source>
</evidence>
<feature type="domain" description="Peptidoglycan beta-N-acetylmuramidase NamZ C-terminal" evidence="3">
    <location>
        <begin position="249"/>
        <end position="387"/>
    </location>
</feature>
<gene>
    <name evidence="4" type="ORF">HH304_17590</name>
</gene>
<proteinExistence type="predicted"/>